<evidence type="ECO:0000256" key="3">
    <source>
        <dbReference type="PIRSR" id="PIRSR606823-1"/>
    </source>
</evidence>
<dbReference type="InterPro" id="IPR006823">
    <property type="entry name" value="Ceramidase_alk"/>
</dbReference>
<dbReference type="Gene3D" id="2.60.40.2300">
    <property type="entry name" value="Neutral/alkaline non-lysosomal ceramidase, C-terminal domain"/>
    <property type="match status" value="1"/>
</dbReference>
<feature type="domain" description="Neutral/alkaline non-lysosomal ceramidase C-terminal" evidence="7">
    <location>
        <begin position="518"/>
        <end position="664"/>
    </location>
</feature>
<evidence type="ECO:0000256" key="5">
    <source>
        <dbReference type="RuleBase" id="RU366019"/>
    </source>
</evidence>
<dbReference type="Pfam" id="PF04734">
    <property type="entry name" value="Ceramidase_alk"/>
    <property type="match status" value="1"/>
</dbReference>
<dbReference type="GO" id="GO:0017040">
    <property type="term" value="F:N-acylsphingosine amidohydrolase activity"/>
    <property type="evidence" value="ECO:0007669"/>
    <property type="project" value="UniProtKB-UniRule"/>
</dbReference>
<evidence type="ECO:0000259" key="7">
    <source>
        <dbReference type="Pfam" id="PF17048"/>
    </source>
</evidence>
<keyword evidence="4" id="KW-0479">Metal-binding</keyword>
<dbReference type="PANTHER" id="PTHR12670:SF1">
    <property type="entry name" value="NEUTRAL CERAMIDASE"/>
    <property type="match status" value="1"/>
</dbReference>
<dbReference type="GO" id="GO:0016020">
    <property type="term" value="C:membrane"/>
    <property type="evidence" value="ECO:0007669"/>
    <property type="project" value="GOC"/>
</dbReference>
<feature type="domain" description="Neutral/alkaline non-lysosomal ceramidase N-terminal" evidence="6">
    <location>
        <begin position="27"/>
        <end position="506"/>
    </location>
</feature>
<reference evidence="8 9" key="1">
    <citation type="journal article" date="2014" name="Int. J. Syst. Evol. Microbiol.">
        <title>Complete genome sequence of Corynebacterium casei LMG S-19264T (=DSM 44701T), isolated from a smear-ripened cheese.</title>
        <authorList>
            <consortium name="US DOE Joint Genome Institute (JGI-PGF)"/>
            <person name="Walter F."/>
            <person name="Albersmeier A."/>
            <person name="Kalinowski J."/>
            <person name="Ruckert C."/>
        </authorList>
    </citation>
    <scope>NUCLEOTIDE SEQUENCE [LARGE SCALE GENOMIC DNA]</scope>
    <source>
        <strain evidence="8 9">CCM 8669</strain>
    </source>
</reference>
<dbReference type="GO" id="GO:0042759">
    <property type="term" value="P:long-chain fatty acid biosynthetic process"/>
    <property type="evidence" value="ECO:0007669"/>
    <property type="project" value="TreeGrafter"/>
</dbReference>
<comment type="caution">
    <text evidence="8">The sequence shown here is derived from an EMBL/GenBank/DDBJ whole genome shotgun (WGS) entry which is preliminary data.</text>
</comment>
<protein>
    <recommendedName>
        <fullName evidence="5">Neutral ceramidase</fullName>
        <ecNumber evidence="5">3.5.1.23</ecNumber>
    </recommendedName>
</protein>
<keyword evidence="5" id="KW-0443">Lipid metabolism</keyword>
<gene>
    <name evidence="8" type="ORF">GCM10007359_08900</name>
</gene>
<dbReference type="GO" id="GO:0046512">
    <property type="term" value="P:sphingosine biosynthetic process"/>
    <property type="evidence" value="ECO:0007669"/>
    <property type="project" value="TreeGrafter"/>
</dbReference>
<dbReference type="GO" id="GO:0005576">
    <property type="term" value="C:extracellular region"/>
    <property type="evidence" value="ECO:0007669"/>
    <property type="project" value="TreeGrafter"/>
</dbReference>
<evidence type="ECO:0000256" key="1">
    <source>
        <dbReference type="ARBA" id="ARBA00009835"/>
    </source>
</evidence>
<dbReference type="Proteomes" id="UP000600171">
    <property type="component" value="Unassembled WGS sequence"/>
</dbReference>
<dbReference type="GO" id="GO:0046514">
    <property type="term" value="P:ceramide catabolic process"/>
    <property type="evidence" value="ECO:0007669"/>
    <property type="project" value="InterPro"/>
</dbReference>
<name>A0A917MRX6_9MICC</name>
<evidence type="ECO:0000259" key="6">
    <source>
        <dbReference type="Pfam" id="PF04734"/>
    </source>
</evidence>
<dbReference type="InterPro" id="IPR031331">
    <property type="entry name" value="NEUT/ALK_ceramidase_C"/>
</dbReference>
<dbReference type="Pfam" id="PF17048">
    <property type="entry name" value="Ceramidse_alk_C"/>
    <property type="match status" value="1"/>
</dbReference>
<dbReference type="EC" id="3.5.1.23" evidence="5"/>
<sequence>MLAACGLALGQLPLAEPTAAVTQENPYLVGAGVADMTGEPAEVGFMGYGDSSQTGTGLMNRQFARAFEVKDPASGQSNLIVVLDQLTATESVRDEVIRRVQQQWGSDYGESNIMITASHTHAAPGGVTRYSLYNVTTLGWHQDTFEATVDGAMEAINRAHADLAPGNLTVSQSKLTGVGAQRSAEAQANDPAYLTDELVDGADPTNITLRLERDGQTRALINWFAIHPTSLTSKNTLVSTDNKGYAQWLIEHEDHGVDHYSGAGDGFVAAFANSNTGDVSPNTNLRPGSGPTEDQVENMKIQGTKQADAVRAQLVENGDPVGQGLDSAIHYADFSNIPVMPKFSGTGKVQHTCDASLGQSFAAGSVEDGGGGLDVFGEGVGANPFFGALAEATYKISPELKECQAPKDNLLAVGAVDAVQEKLPVQIMRFGDYYILGLPGEMTGAVGVQYRKDMAELFGVDESHIIVQGYTNAYAHYVTTPEEYDAQQYEGGATIFGRYSMGAFRQVLNTVGLSMRENRELELGEKAPTPATVSSAQGKVLYDLPGAGKQFGEQTVAPADTSRGETVSAEFVGAHPNNNLKHGGSYLEIQRFDGQHWVYVTGDNDPETTFSWQRRLAAQSRVTISWNIPADAEAGTYRIVYHGDSKDSSGKITPFTGTSSEFQVK</sequence>
<dbReference type="InterPro" id="IPR031329">
    <property type="entry name" value="NEUT/ALK_ceramidase_N"/>
</dbReference>
<comment type="catalytic activity">
    <reaction evidence="5">
        <text>an N-acylsphing-4-enine + H2O = sphing-4-enine + a fatty acid</text>
        <dbReference type="Rhea" id="RHEA:20856"/>
        <dbReference type="ChEBI" id="CHEBI:15377"/>
        <dbReference type="ChEBI" id="CHEBI:28868"/>
        <dbReference type="ChEBI" id="CHEBI:52639"/>
        <dbReference type="ChEBI" id="CHEBI:57756"/>
        <dbReference type="EC" id="3.5.1.23"/>
    </reaction>
</comment>
<organism evidence="8 9">
    <name type="scientific">Rothia aerolata</name>
    <dbReference type="NCBI Taxonomy" id="1812262"/>
    <lineage>
        <taxon>Bacteria</taxon>
        <taxon>Bacillati</taxon>
        <taxon>Actinomycetota</taxon>
        <taxon>Actinomycetes</taxon>
        <taxon>Micrococcales</taxon>
        <taxon>Micrococcaceae</taxon>
        <taxon>Rothia</taxon>
    </lineage>
</organism>
<feature type="binding site" evidence="4">
    <location>
        <position position="441"/>
    </location>
    <ligand>
        <name>Zn(2+)</name>
        <dbReference type="ChEBI" id="CHEBI:29105"/>
    </ligand>
</feature>
<evidence type="ECO:0000256" key="4">
    <source>
        <dbReference type="PIRSR" id="PIRSR606823-2"/>
    </source>
</evidence>
<keyword evidence="4" id="KW-0862">Zinc</keyword>
<feature type="binding site" evidence="4">
    <location>
        <position position="119"/>
    </location>
    <ligand>
        <name>Zn(2+)</name>
        <dbReference type="ChEBI" id="CHEBI:29105"/>
    </ligand>
</feature>
<dbReference type="AlphaFoldDB" id="A0A917MRX6"/>
<dbReference type="GO" id="GO:0046872">
    <property type="term" value="F:metal ion binding"/>
    <property type="evidence" value="ECO:0007669"/>
    <property type="project" value="UniProtKB-KW"/>
</dbReference>
<evidence type="ECO:0000313" key="9">
    <source>
        <dbReference type="Proteomes" id="UP000600171"/>
    </source>
</evidence>
<evidence type="ECO:0000256" key="2">
    <source>
        <dbReference type="ARBA" id="ARBA00022801"/>
    </source>
</evidence>
<dbReference type="InterPro" id="IPR038445">
    <property type="entry name" value="NCDase_C_sf"/>
</dbReference>
<keyword evidence="2 5" id="KW-0378">Hydrolase</keyword>
<feature type="active site" description="Nucleophile" evidence="3">
    <location>
        <position position="280"/>
    </location>
</feature>
<comment type="cofactor">
    <cofactor evidence="4">
        <name>Zn(2+)</name>
        <dbReference type="ChEBI" id="CHEBI:29105"/>
    </cofactor>
    <text evidence="4">Binds 1 zinc ion per subunit.</text>
</comment>
<comment type="similarity">
    <text evidence="1 5">Belongs to the neutral ceramidase family.</text>
</comment>
<dbReference type="PANTHER" id="PTHR12670">
    <property type="entry name" value="CERAMIDASE"/>
    <property type="match status" value="1"/>
</dbReference>
<dbReference type="EMBL" id="BMDC01000001">
    <property type="protein sequence ID" value="GGH60587.1"/>
    <property type="molecule type" value="Genomic_DNA"/>
</dbReference>
<proteinExistence type="inferred from homology"/>
<accession>A0A917MRX6</accession>
<feature type="binding site" evidence="4">
    <location>
        <position position="227"/>
    </location>
    <ligand>
        <name>Zn(2+)</name>
        <dbReference type="ChEBI" id="CHEBI:29105"/>
    </ligand>
</feature>
<keyword evidence="5" id="KW-0746">Sphingolipid metabolism</keyword>
<keyword evidence="9" id="KW-1185">Reference proteome</keyword>
<evidence type="ECO:0000313" key="8">
    <source>
        <dbReference type="EMBL" id="GGH60587.1"/>
    </source>
</evidence>
<feature type="binding site" evidence="4">
    <location>
        <position position="477"/>
    </location>
    <ligand>
        <name>Zn(2+)</name>
        <dbReference type="ChEBI" id="CHEBI:29105"/>
    </ligand>
</feature>